<evidence type="ECO:0000256" key="1">
    <source>
        <dbReference type="PROSITE-ProRule" id="PRU00339"/>
    </source>
</evidence>
<dbReference type="Proteomes" id="UP000005551">
    <property type="component" value="Unassembled WGS sequence"/>
</dbReference>
<dbReference type="InterPro" id="IPR019734">
    <property type="entry name" value="TPR_rpt"/>
</dbReference>
<protein>
    <submittedName>
        <fullName evidence="2">Uncharacterized protein</fullName>
    </submittedName>
</protein>
<name>I5BV49_9BACT</name>
<keyword evidence="3" id="KW-1185">Reference proteome</keyword>
<dbReference type="AlphaFoldDB" id="I5BV49"/>
<dbReference type="SUPFAM" id="SSF48452">
    <property type="entry name" value="TPR-like"/>
    <property type="match status" value="1"/>
</dbReference>
<accession>I5BV49</accession>
<proteinExistence type="predicted"/>
<evidence type="ECO:0000313" key="2">
    <source>
        <dbReference type="EMBL" id="EIM73451.1"/>
    </source>
</evidence>
<gene>
    <name evidence="2" type="ORF">A3SI_17929</name>
</gene>
<feature type="repeat" description="TPR" evidence="1">
    <location>
        <begin position="66"/>
        <end position="99"/>
    </location>
</feature>
<dbReference type="EMBL" id="AJYA01000060">
    <property type="protein sequence ID" value="EIM73451.1"/>
    <property type="molecule type" value="Genomic_DNA"/>
</dbReference>
<dbReference type="PROSITE" id="PS50005">
    <property type="entry name" value="TPR"/>
    <property type="match status" value="1"/>
</dbReference>
<reference evidence="2 3" key="1">
    <citation type="submission" date="2012-05" db="EMBL/GenBank/DDBJ databases">
        <title>Genome sequence of Nitritalea halalkaliphila LW7.</title>
        <authorList>
            <person name="Jangir P.K."/>
            <person name="Singh A."/>
            <person name="Shivaji S."/>
            <person name="Sharma R."/>
        </authorList>
    </citation>
    <scope>NUCLEOTIDE SEQUENCE [LARGE SCALE GENOMIC DNA]</scope>
    <source>
        <strain evidence="2 3">LW7</strain>
    </source>
</reference>
<evidence type="ECO:0000313" key="3">
    <source>
        <dbReference type="Proteomes" id="UP000005551"/>
    </source>
</evidence>
<dbReference type="SMART" id="SM00028">
    <property type="entry name" value="TPR"/>
    <property type="match status" value="1"/>
</dbReference>
<sequence length="110" mass="12152">MIASRSTLALKAALNFLLFCLIIRYSKLINFQISIQSEFWGVLQSAEEKIGFNLGDNQTQEISLRAAALNLKGLVYVAQGSKSDAVAAFQEALALEPEFRLAQENLKENS</sequence>
<comment type="caution">
    <text evidence="2">The sequence shown here is derived from an EMBL/GenBank/DDBJ whole genome shotgun (WGS) entry which is preliminary data.</text>
</comment>
<organism evidence="2 3">
    <name type="scientific">Nitritalea halalkaliphila LW7</name>
    <dbReference type="NCBI Taxonomy" id="1189621"/>
    <lineage>
        <taxon>Bacteria</taxon>
        <taxon>Pseudomonadati</taxon>
        <taxon>Bacteroidota</taxon>
        <taxon>Cytophagia</taxon>
        <taxon>Cytophagales</taxon>
        <taxon>Cyclobacteriaceae</taxon>
        <taxon>Nitritalea</taxon>
    </lineage>
</organism>
<dbReference type="Gene3D" id="1.25.40.10">
    <property type="entry name" value="Tetratricopeptide repeat domain"/>
    <property type="match status" value="1"/>
</dbReference>
<keyword evidence="1" id="KW-0802">TPR repeat</keyword>
<dbReference type="InterPro" id="IPR011990">
    <property type="entry name" value="TPR-like_helical_dom_sf"/>
</dbReference>